<dbReference type="RefSeq" id="XP_064666573.1">
    <property type="nucleotide sequence ID" value="XM_064816001.1"/>
</dbReference>
<dbReference type="PANTHER" id="PTHR44167:SF24">
    <property type="entry name" value="SERINE_THREONINE-PROTEIN KINASE CHK2"/>
    <property type="match status" value="1"/>
</dbReference>
<keyword evidence="2" id="KW-0808">Transferase</keyword>
<protein>
    <submittedName>
        <fullName evidence="2">Kinase-like protein</fullName>
    </submittedName>
</protein>
<reference evidence="2" key="1">
    <citation type="journal article" date="2023" name="Mol. Phylogenet. Evol.">
        <title>Genome-scale phylogeny and comparative genomics of the fungal order Sordariales.</title>
        <authorList>
            <person name="Hensen N."/>
            <person name="Bonometti L."/>
            <person name="Westerberg I."/>
            <person name="Brannstrom I.O."/>
            <person name="Guillou S."/>
            <person name="Cros-Aarteil S."/>
            <person name="Calhoun S."/>
            <person name="Haridas S."/>
            <person name="Kuo A."/>
            <person name="Mondo S."/>
            <person name="Pangilinan J."/>
            <person name="Riley R."/>
            <person name="LaButti K."/>
            <person name="Andreopoulos B."/>
            <person name="Lipzen A."/>
            <person name="Chen C."/>
            <person name="Yan M."/>
            <person name="Daum C."/>
            <person name="Ng V."/>
            <person name="Clum A."/>
            <person name="Steindorff A."/>
            <person name="Ohm R.A."/>
            <person name="Martin F."/>
            <person name="Silar P."/>
            <person name="Natvig D.O."/>
            <person name="Lalanne C."/>
            <person name="Gautier V."/>
            <person name="Ament-Velasquez S.L."/>
            <person name="Kruys A."/>
            <person name="Hutchinson M.I."/>
            <person name="Powell A.J."/>
            <person name="Barry K."/>
            <person name="Miller A.N."/>
            <person name="Grigoriev I.V."/>
            <person name="Debuchy R."/>
            <person name="Gladieux P."/>
            <person name="Hiltunen Thoren M."/>
            <person name="Johannesson H."/>
        </authorList>
    </citation>
    <scope>NUCLEOTIDE SEQUENCE</scope>
    <source>
        <strain evidence="2">CBS 508.74</strain>
    </source>
</reference>
<dbReference type="PROSITE" id="PS50011">
    <property type="entry name" value="PROTEIN_KINASE_DOM"/>
    <property type="match status" value="1"/>
</dbReference>
<accession>A0AAN6T8S6</accession>
<name>A0AAN6T8S6_9PEZI</name>
<dbReference type="InterPro" id="IPR011009">
    <property type="entry name" value="Kinase-like_dom_sf"/>
</dbReference>
<evidence type="ECO:0000259" key="1">
    <source>
        <dbReference type="PROSITE" id="PS50011"/>
    </source>
</evidence>
<dbReference type="Pfam" id="PF00069">
    <property type="entry name" value="Pkinase"/>
    <property type="match status" value="1"/>
</dbReference>
<comment type="caution">
    <text evidence="2">The sequence shown here is derived from an EMBL/GenBank/DDBJ whole genome shotgun (WGS) entry which is preliminary data.</text>
</comment>
<organism evidence="2 3">
    <name type="scientific">Canariomyces notabilis</name>
    <dbReference type="NCBI Taxonomy" id="2074819"/>
    <lineage>
        <taxon>Eukaryota</taxon>
        <taxon>Fungi</taxon>
        <taxon>Dikarya</taxon>
        <taxon>Ascomycota</taxon>
        <taxon>Pezizomycotina</taxon>
        <taxon>Sordariomycetes</taxon>
        <taxon>Sordariomycetidae</taxon>
        <taxon>Sordariales</taxon>
        <taxon>Chaetomiaceae</taxon>
        <taxon>Canariomyces</taxon>
    </lineage>
</organism>
<dbReference type="GO" id="GO:0005634">
    <property type="term" value="C:nucleus"/>
    <property type="evidence" value="ECO:0007669"/>
    <property type="project" value="TreeGrafter"/>
</dbReference>
<keyword evidence="3" id="KW-1185">Reference proteome</keyword>
<dbReference type="InterPro" id="IPR000719">
    <property type="entry name" value="Prot_kinase_dom"/>
</dbReference>
<dbReference type="GO" id="GO:0044773">
    <property type="term" value="P:mitotic DNA damage checkpoint signaling"/>
    <property type="evidence" value="ECO:0007669"/>
    <property type="project" value="TreeGrafter"/>
</dbReference>
<gene>
    <name evidence="2" type="ORF">N656DRAFT_783667</name>
</gene>
<evidence type="ECO:0000313" key="2">
    <source>
        <dbReference type="EMBL" id="KAK4109003.1"/>
    </source>
</evidence>
<proteinExistence type="predicted"/>
<dbReference type="Proteomes" id="UP001302812">
    <property type="component" value="Unassembled WGS sequence"/>
</dbReference>
<reference evidence="2" key="2">
    <citation type="submission" date="2023-05" db="EMBL/GenBank/DDBJ databases">
        <authorList>
            <consortium name="Lawrence Berkeley National Laboratory"/>
            <person name="Steindorff A."/>
            <person name="Hensen N."/>
            <person name="Bonometti L."/>
            <person name="Westerberg I."/>
            <person name="Brannstrom I.O."/>
            <person name="Guillou S."/>
            <person name="Cros-Aarteil S."/>
            <person name="Calhoun S."/>
            <person name="Haridas S."/>
            <person name="Kuo A."/>
            <person name="Mondo S."/>
            <person name="Pangilinan J."/>
            <person name="Riley R."/>
            <person name="Labutti K."/>
            <person name="Andreopoulos B."/>
            <person name="Lipzen A."/>
            <person name="Chen C."/>
            <person name="Yanf M."/>
            <person name="Daum C."/>
            <person name="Ng V."/>
            <person name="Clum A."/>
            <person name="Ohm R."/>
            <person name="Martin F."/>
            <person name="Silar P."/>
            <person name="Natvig D."/>
            <person name="Lalanne C."/>
            <person name="Gautier V."/>
            <person name="Ament-Velasquez S.L."/>
            <person name="Kruys A."/>
            <person name="Hutchinson M.I."/>
            <person name="Powell A.J."/>
            <person name="Barry K."/>
            <person name="Miller A.N."/>
            <person name="Grigoriev I.V."/>
            <person name="Debuchy R."/>
            <person name="Gladieux P."/>
            <person name="Thoren M.H."/>
            <person name="Johannesson H."/>
        </authorList>
    </citation>
    <scope>NUCLEOTIDE SEQUENCE</scope>
    <source>
        <strain evidence="2">CBS 508.74</strain>
    </source>
</reference>
<dbReference type="GO" id="GO:0004674">
    <property type="term" value="F:protein serine/threonine kinase activity"/>
    <property type="evidence" value="ECO:0007669"/>
    <property type="project" value="TreeGrafter"/>
</dbReference>
<dbReference type="Gene3D" id="1.10.510.10">
    <property type="entry name" value="Transferase(Phosphotransferase) domain 1"/>
    <property type="match status" value="1"/>
</dbReference>
<dbReference type="GeneID" id="89940126"/>
<dbReference type="PANTHER" id="PTHR44167">
    <property type="entry name" value="OVARIAN-SPECIFIC SERINE/THREONINE-PROTEIN KINASE LOK-RELATED"/>
    <property type="match status" value="1"/>
</dbReference>
<dbReference type="GO" id="GO:0005524">
    <property type="term" value="F:ATP binding"/>
    <property type="evidence" value="ECO:0007669"/>
    <property type="project" value="InterPro"/>
</dbReference>
<feature type="domain" description="Protein kinase" evidence="1">
    <location>
        <begin position="35"/>
        <end position="271"/>
    </location>
</feature>
<dbReference type="EMBL" id="MU853359">
    <property type="protein sequence ID" value="KAK4109003.1"/>
    <property type="molecule type" value="Genomic_DNA"/>
</dbReference>
<sequence length="271" mass="31009">MPRITVKTTDGTELTRVFLAEAFEPGTHQFLYTFFAYIDKDDVIYYGEMKEPKLKTTIEQKLAALKPMPDEEIFPKWPPGAEFMLAPEELSENDSIFIKRPQVKYYSDYKQDDCLDVMATMFLDELRALDIIAKHPHPNIVRYHGCRVRRGYITGLVLDRYENNLNEHYKAGGSVDKGPFMDALEDAVRHLHSLGLAHNDINPANIMVNDAGMPVLVDFGSCREIGKQMGCSRGTEGWVEDIDNYEMSEASHDIFGLEKIRAWLDNPEPLR</sequence>
<dbReference type="AlphaFoldDB" id="A0AAN6T8S6"/>
<dbReference type="SUPFAM" id="SSF56112">
    <property type="entry name" value="Protein kinase-like (PK-like)"/>
    <property type="match status" value="1"/>
</dbReference>
<evidence type="ECO:0000313" key="3">
    <source>
        <dbReference type="Proteomes" id="UP001302812"/>
    </source>
</evidence>
<keyword evidence="2" id="KW-0418">Kinase</keyword>